<proteinExistence type="predicted"/>
<reference evidence="1 2" key="1">
    <citation type="journal article" date="2023" name="Science">
        <title>Complex scaffold remodeling in plant triterpene biosynthesis.</title>
        <authorList>
            <person name="De La Pena R."/>
            <person name="Hodgson H."/>
            <person name="Liu J.C."/>
            <person name="Stephenson M.J."/>
            <person name="Martin A.C."/>
            <person name="Owen C."/>
            <person name="Harkess A."/>
            <person name="Leebens-Mack J."/>
            <person name="Jimenez L.E."/>
            <person name="Osbourn A."/>
            <person name="Sattely E.S."/>
        </authorList>
    </citation>
    <scope>NUCLEOTIDE SEQUENCE [LARGE SCALE GENOMIC DNA]</scope>
    <source>
        <strain evidence="2">cv. JPN11</strain>
        <tissue evidence="1">Leaf</tissue>
    </source>
</reference>
<organism evidence="1 2">
    <name type="scientific">Melia azedarach</name>
    <name type="common">Chinaberry tree</name>
    <dbReference type="NCBI Taxonomy" id="155640"/>
    <lineage>
        <taxon>Eukaryota</taxon>
        <taxon>Viridiplantae</taxon>
        <taxon>Streptophyta</taxon>
        <taxon>Embryophyta</taxon>
        <taxon>Tracheophyta</taxon>
        <taxon>Spermatophyta</taxon>
        <taxon>Magnoliopsida</taxon>
        <taxon>eudicotyledons</taxon>
        <taxon>Gunneridae</taxon>
        <taxon>Pentapetalae</taxon>
        <taxon>rosids</taxon>
        <taxon>malvids</taxon>
        <taxon>Sapindales</taxon>
        <taxon>Meliaceae</taxon>
        <taxon>Melia</taxon>
    </lineage>
</organism>
<comment type="caution">
    <text evidence="1">The sequence shown here is derived from an EMBL/GenBank/DDBJ whole genome shotgun (WGS) entry which is preliminary data.</text>
</comment>
<protein>
    <submittedName>
        <fullName evidence="1">UDP-glycosyltransferase</fullName>
    </submittedName>
</protein>
<evidence type="ECO:0000313" key="1">
    <source>
        <dbReference type="EMBL" id="KAJ4707333.1"/>
    </source>
</evidence>
<gene>
    <name evidence="1" type="ORF">OWV82_020870</name>
</gene>
<keyword evidence="2" id="KW-1185">Reference proteome</keyword>
<accession>A0ACC1X9F6</accession>
<dbReference type="Proteomes" id="UP001164539">
    <property type="component" value="Chromosome 11"/>
</dbReference>
<evidence type="ECO:0000313" key="2">
    <source>
        <dbReference type="Proteomes" id="UP001164539"/>
    </source>
</evidence>
<sequence>MATDLHVLVIPCPRQGHVIPLLEFSQCLAKHGFRVTFVNSESIHNKVLKSLKGKSYIGEKVHVVSIPDGLEEKRGGGNMIEKILQVMPGKLEELIEEINGREGEKIACVVADGTMGWAIEVAEKLKMKRAAVWTASAASLASSFSIPKLIHDGIINSDGTPIRKQMIQLAPNMPAMNSATDFFWACVGDLTTQKNVFELALMNTNAMKKADWLFCNSTYELEPAAFTIAPKLLPIGPLLASNRQGNSAGYFWAEDSNCLKWLDQQQPHSVIYVAFGSSTVFDKIQFQEIAQGLEICNRPFLWVVRSNIITNGSNDAFPEGFQERVANRGQLVGWAPQQEVLSHPSVACFLSHCGWNSTMEGVSNGVPLLCLPYFAEQFLNGSYICDVWKVGVKFNKNERGIITKEEIKNKVNQVYGDEDVKARAMKLKEKVLSSVKVGGSSNQTFQDFFDWIKA</sequence>
<name>A0ACC1X9F6_MELAZ</name>
<dbReference type="EMBL" id="CM051404">
    <property type="protein sequence ID" value="KAJ4707333.1"/>
    <property type="molecule type" value="Genomic_DNA"/>
</dbReference>